<evidence type="ECO:0000256" key="6">
    <source>
        <dbReference type="ARBA" id="ARBA00039131"/>
    </source>
</evidence>
<dbReference type="InterPro" id="IPR036322">
    <property type="entry name" value="WD40_repeat_dom_sf"/>
</dbReference>
<dbReference type="OrthoDB" id="273771at2759"/>
<evidence type="ECO:0000256" key="7">
    <source>
        <dbReference type="ARBA" id="ARBA00047551"/>
    </source>
</evidence>
<dbReference type="EMBL" id="KI635723">
    <property type="protein sequence ID" value="ETB63352.1"/>
    <property type="molecule type" value="Genomic_DNA"/>
</dbReference>
<evidence type="ECO:0000256" key="4">
    <source>
        <dbReference type="ARBA" id="ARBA00022801"/>
    </source>
</evidence>
<dbReference type="Proteomes" id="UP000018538">
    <property type="component" value="Unassembled WGS sequence"/>
</dbReference>
<dbReference type="PANTHER" id="PTHR46042:SF1">
    <property type="entry name" value="DIPHTHINE METHYLTRANSFERASE"/>
    <property type="match status" value="1"/>
</dbReference>
<evidence type="ECO:0000256" key="5">
    <source>
        <dbReference type="ARBA" id="ARBA00038092"/>
    </source>
</evidence>
<evidence type="ECO:0000313" key="10">
    <source>
        <dbReference type="EMBL" id="ETB63352.1"/>
    </source>
</evidence>
<feature type="repeat" description="WD" evidence="8">
    <location>
        <begin position="219"/>
        <end position="254"/>
    </location>
</feature>
<comment type="catalytic activity">
    <reaction evidence="7">
        <text>diphthine methyl ester-[translation elongation factor 2] + H2O = diphthine-[translation elongation factor 2] + methanol + H(+)</text>
        <dbReference type="Rhea" id="RHEA:42656"/>
        <dbReference type="Rhea" id="RHEA-COMP:10172"/>
        <dbReference type="Rhea" id="RHEA-COMP:10173"/>
        <dbReference type="ChEBI" id="CHEBI:15377"/>
        <dbReference type="ChEBI" id="CHEBI:15378"/>
        <dbReference type="ChEBI" id="CHEBI:17790"/>
        <dbReference type="ChEBI" id="CHEBI:79005"/>
        <dbReference type="ChEBI" id="CHEBI:82696"/>
        <dbReference type="EC" id="3.1.1.97"/>
    </reaction>
</comment>
<dbReference type="Gene3D" id="2.130.10.10">
    <property type="entry name" value="YVTN repeat-like/Quinoprotein amine dehydrogenase"/>
    <property type="match status" value="1"/>
</dbReference>
<organism evidence="10 11">
    <name type="scientific">Plasmodium yoelii 17X</name>
    <dbReference type="NCBI Taxonomy" id="1323249"/>
    <lineage>
        <taxon>Eukaryota</taxon>
        <taxon>Sar</taxon>
        <taxon>Alveolata</taxon>
        <taxon>Apicomplexa</taxon>
        <taxon>Aconoidasida</taxon>
        <taxon>Haemosporida</taxon>
        <taxon>Plasmodiidae</taxon>
        <taxon>Plasmodium</taxon>
        <taxon>Plasmodium (Vinckeia)</taxon>
    </lineage>
</organism>
<dbReference type="PANTHER" id="PTHR46042">
    <property type="entry name" value="DIPHTHINE METHYLTRANSFERASE"/>
    <property type="match status" value="1"/>
</dbReference>
<accession>V7PXJ4</accession>
<feature type="region of interest" description="Disordered" evidence="9">
    <location>
        <begin position="358"/>
        <end position="379"/>
    </location>
</feature>
<comment type="pathway">
    <text evidence="1">Protein modification; peptidyl-diphthamide biosynthesis.</text>
</comment>
<keyword evidence="3" id="KW-0677">Repeat</keyword>
<keyword evidence="4" id="KW-0378">Hydrolase</keyword>
<dbReference type="InterPro" id="IPR015943">
    <property type="entry name" value="WD40/YVTN_repeat-like_dom_sf"/>
</dbReference>
<dbReference type="SMART" id="SM00320">
    <property type="entry name" value="WD40"/>
    <property type="match status" value="2"/>
</dbReference>
<keyword evidence="2 8" id="KW-0853">WD repeat</keyword>
<dbReference type="InterPro" id="IPR052415">
    <property type="entry name" value="Diphthine_MTase"/>
</dbReference>
<evidence type="ECO:0000256" key="2">
    <source>
        <dbReference type="ARBA" id="ARBA00022574"/>
    </source>
</evidence>
<reference evidence="10 11" key="1">
    <citation type="submission" date="2013-11" db="EMBL/GenBank/DDBJ databases">
        <title>The Genome Sequence of Plasmodium yoelii 17X.</title>
        <authorList>
            <consortium name="The Broad Institute Genomics Platform"/>
            <consortium name="The Broad Institute Genome Sequencing Center for Infectious Disease"/>
            <person name="Neafsey D."/>
            <person name="Adams J."/>
            <person name="Walker B."/>
            <person name="Young S.K."/>
            <person name="Zeng Q."/>
            <person name="Gargeya S."/>
            <person name="Fitzgerald M."/>
            <person name="Haas B."/>
            <person name="Abouelleil A."/>
            <person name="Alvarado L."/>
            <person name="Chapman S.B."/>
            <person name="Gainer-Dewar J."/>
            <person name="Goldberg J."/>
            <person name="Griggs A."/>
            <person name="Gujja S."/>
            <person name="Hansen M."/>
            <person name="Howarth C."/>
            <person name="Imamovic A."/>
            <person name="Ireland A."/>
            <person name="Larimer J."/>
            <person name="McCowan C."/>
            <person name="Murphy C."/>
            <person name="Pearson M."/>
            <person name="Poon T.W."/>
            <person name="Priest M."/>
            <person name="Roberts A."/>
            <person name="Saif S."/>
            <person name="Shea T."/>
            <person name="Sykes S."/>
            <person name="Wortman J."/>
            <person name="Nusbaum C."/>
            <person name="Birren B."/>
        </authorList>
    </citation>
    <scope>NUCLEOTIDE SEQUENCE [LARGE SCALE GENOMIC DNA]</scope>
    <source>
        <strain evidence="10 11">17X</strain>
    </source>
</reference>
<dbReference type="GO" id="GO:0061685">
    <property type="term" value="F:diphthine methylesterase activity"/>
    <property type="evidence" value="ECO:0007669"/>
    <property type="project" value="UniProtKB-EC"/>
</dbReference>
<feature type="compositionally biased region" description="Basic residues" evidence="9">
    <location>
        <begin position="358"/>
        <end position="378"/>
    </location>
</feature>
<keyword evidence="11" id="KW-1185">Reference proteome</keyword>
<dbReference type="SUPFAM" id="SSF50978">
    <property type="entry name" value="WD40 repeat-like"/>
    <property type="match status" value="1"/>
</dbReference>
<proteinExistence type="inferred from homology"/>
<gene>
    <name evidence="10" type="ORF">YYC_00151</name>
</gene>
<protein>
    <recommendedName>
        <fullName evidence="6">methylated diphthine methylhydrolase</fullName>
        <ecNumber evidence="6">3.1.1.97</ecNumber>
    </recommendedName>
</protein>
<comment type="similarity">
    <text evidence="5">Belongs to the DPH7 family.</text>
</comment>
<dbReference type="AlphaFoldDB" id="V7PXJ4"/>
<feature type="repeat" description="WD" evidence="8">
    <location>
        <begin position="176"/>
        <end position="217"/>
    </location>
</feature>
<dbReference type="GO" id="GO:0017183">
    <property type="term" value="P:protein histidyl modification to diphthamide"/>
    <property type="evidence" value="ECO:0007669"/>
    <property type="project" value="TreeGrafter"/>
</dbReference>
<evidence type="ECO:0000256" key="1">
    <source>
        <dbReference type="ARBA" id="ARBA00005156"/>
    </source>
</evidence>
<sequence>MIEKKYNLKYCCDDICVFPSITLSNYCDYKLSEHFGLTAISTYQLKTNKEVHNSEQKKKGKVYLYRLVENTNNNQLERESDYALIYEKNINYHSGVLQSSYLFANDNLMLGSICVNGLYLSNVRDGNYDKIVATKDEKNNSGLSFDTLENKVDKICVSFSNGDMSFISDGNPVNFWKAHEYHVWSCAFAGDENIITTGSDDCSFKIWDMRSKNCSQKNNRSHSQGVTVVKFESLSKTLYTGSYDNKIRIFDLRNIQDPLQTIDLKSSIWRIKFAYKNGSLNKLLVAMCDGGAQIIKKIKNEYIFKEGINNNNELTYGIDGIQILDNHEKKKKKKKFICLALFIIKRLNCGLSEMQLAKKPKKNKKNKKKQKKTKKNPKKLLTYPKFYMPYI</sequence>
<name>V7PXJ4_PLAYE</name>
<dbReference type="EC" id="3.1.1.97" evidence="6"/>
<dbReference type="PROSITE" id="PS50294">
    <property type="entry name" value="WD_REPEATS_REGION"/>
    <property type="match status" value="2"/>
</dbReference>
<evidence type="ECO:0000256" key="9">
    <source>
        <dbReference type="SAM" id="MobiDB-lite"/>
    </source>
</evidence>
<dbReference type="Pfam" id="PF00400">
    <property type="entry name" value="WD40"/>
    <property type="match status" value="2"/>
</dbReference>
<evidence type="ECO:0000256" key="8">
    <source>
        <dbReference type="PROSITE-ProRule" id="PRU00221"/>
    </source>
</evidence>
<evidence type="ECO:0000256" key="3">
    <source>
        <dbReference type="ARBA" id="ARBA00022737"/>
    </source>
</evidence>
<evidence type="ECO:0000313" key="11">
    <source>
        <dbReference type="Proteomes" id="UP000018538"/>
    </source>
</evidence>
<dbReference type="GO" id="GO:0005737">
    <property type="term" value="C:cytoplasm"/>
    <property type="evidence" value="ECO:0007669"/>
    <property type="project" value="TreeGrafter"/>
</dbReference>
<dbReference type="InterPro" id="IPR001680">
    <property type="entry name" value="WD40_rpt"/>
</dbReference>
<dbReference type="PROSITE" id="PS50082">
    <property type="entry name" value="WD_REPEATS_2"/>
    <property type="match status" value="2"/>
</dbReference>